<evidence type="ECO:0000256" key="1">
    <source>
        <dbReference type="SAM" id="Phobius"/>
    </source>
</evidence>
<keyword evidence="1" id="KW-0812">Transmembrane</keyword>
<accession>A0A7W6RBE5</accession>
<feature type="transmembrane region" description="Helical" evidence="1">
    <location>
        <begin position="416"/>
        <end position="436"/>
    </location>
</feature>
<dbReference type="RefSeq" id="WP_184043060.1">
    <property type="nucleotide sequence ID" value="NZ_JACIGK010000006.1"/>
</dbReference>
<comment type="caution">
    <text evidence="2">The sequence shown here is derived from an EMBL/GenBank/DDBJ whole genome shotgun (WGS) entry which is preliminary data.</text>
</comment>
<protein>
    <submittedName>
        <fullName evidence="2">Uncharacterized protein</fullName>
    </submittedName>
</protein>
<gene>
    <name evidence="2" type="ORF">GGD89_001055</name>
</gene>
<dbReference type="EMBL" id="JACIGK010000006">
    <property type="protein sequence ID" value="MBB4265436.1"/>
    <property type="molecule type" value="Genomic_DNA"/>
</dbReference>
<proteinExistence type="predicted"/>
<feature type="transmembrane region" description="Helical" evidence="1">
    <location>
        <begin position="204"/>
        <end position="223"/>
    </location>
</feature>
<keyword evidence="1" id="KW-1133">Transmembrane helix</keyword>
<dbReference type="Proteomes" id="UP000554286">
    <property type="component" value="Unassembled WGS sequence"/>
</dbReference>
<feature type="transmembrane region" description="Helical" evidence="1">
    <location>
        <begin position="102"/>
        <end position="125"/>
    </location>
</feature>
<evidence type="ECO:0000313" key="3">
    <source>
        <dbReference type="Proteomes" id="UP000554286"/>
    </source>
</evidence>
<sequence length="451" mass="47762">MTLLDRLNPLANPEFRRNLWSEFSTHRLIAMPLLLGLVFLGAHSGFGTAGVDQAAQGALLALLVVWGGRQAAGAVSDEIVGGTWDAQRMSAIGPWSLTWGKLLGATAYTWYGGLLCVLVMLGAGATSSRDLLTMVLTALAAQGSALFVGMLLQRGQRPAALLGYVTLAQVCGIGVAVVLAAQGYTWSMDDSVTWWSWRVSGETFLFASTVAALVWVLAGVHALMREELRYRPQPWTWLAFLLFAALYAAGLADPGRLSSLYGTMIAVDVVPLTVAYGVVTALTLWSAVVSSNTSVGLRRWLAAPTPARDRPSALFLEAPAWVLGLAVGVLLAMALTAAWSAVPTPAWLPVLVWSTLLFLVRDLGVVLAVTLDGDRRRGALGAIVYLAVLYALLPVVLQDLIPNVAMALRPTEGATIAGSLVPAALQAVGAWALVAWRWRRAGRGLSAVAAV</sequence>
<feature type="transmembrane region" description="Helical" evidence="1">
    <location>
        <begin position="264"/>
        <end position="289"/>
    </location>
</feature>
<feature type="transmembrane region" description="Helical" evidence="1">
    <location>
        <begin position="318"/>
        <end position="340"/>
    </location>
</feature>
<reference evidence="2 3" key="1">
    <citation type="submission" date="2020-08" db="EMBL/GenBank/DDBJ databases">
        <title>Genome sequencing of Purple Non-Sulfur Bacteria from various extreme environments.</title>
        <authorList>
            <person name="Mayer M."/>
        </authorList>
    </citation>
    <scope>NUCLEOTIDE SEQUENCE [LARGE SCALE GENOMIC DNA]</scope>
    <source>
        <strain evidence="2 3">JA131</strain>
    </source>
</reference>
<feature type="transmembrane region" description="Helical" evidence="1">
    <location>
        <begin position="131"/>
        <end position="152"/>
    </location>
</feature>
<feature type="transmembrane region" description="Helical" evidence="1">
    <location>
        <begin position="159"/>
        <end position="184"/>
    </location>
</feature>
<feature type="transmembrane region" description="Helical" evidence="1">
    <location>
        <begin position="346"/>
        <end position="371"/>
    </location>
</feature>
<feature type="transmembrane region" description="Helical" evidence="1">
    <location>
        <begin position="378"/>
        <end position="396"/>
    </location>
</feature>
<organism evidence="2 3">
    <name type="scientific">Roseospira visakhapatnamensis</name>
    <dbReference type="NCBI Taxonomy" id="390880"/>
    <lineage>
        <taxon>Bacteria</taxon>
        <taxon>Pseudomonadati</taxon>
        <taxon>Pseudomonadota</taxon>
        <taxon>Alphaproteobacteria</taxon>
        <taxon>Rhodospirillales</taxon>
        <taxon>Rhodospirillaceae</taxon>
        <taxon>Roseospira</taxon>
    </lineage>
</organism>
<dbReference type="AlphaFoldDB" id="A0A7W6RBE5"/>
<name>A0A7W6RBE5_9PROT</name>
<feature type="transmembrane region" description="Helical" evidence="1">
    <location>
        <begin position="28"/>
        <end position="46"/>
    </location>
</feature>
<keyword evidence="3" id="KW-1185">Reference proteome</keyword>
<evidence type="ECO:0000313" key="2">
    <source>
        <dbReference type="EMBL" id="MBB4265436.1"/>
    </source>
</evidence>
<feature type="transmembrane region" description="Helical" evidence="1">
    <location>
        <begin position="235"/>
        <end position="252"/>
    </location>
</feature>
<keyword evidence="1" id="KW-0472">Membrane</keyword>